<gene>
    <name evidence="3" type="ORF">SORBI_3006G067100</name>
</gene>
<dbReference type="GO" id="GO:0006952">
    <property type="term" value="P:defense response"/>
    <property type="evidence" value="ECO:0007669"/>
    <property type="project" value="UniProtKB-KW"/>
</dbReference>
<evidence type="ECO:0000256" key="1">
    <source>
        <dbReference type="RuleBase" id="RU004915"/>
    </source>
</evidence>
<feature type="region of interest" description="Disordered" evidence="2">
    <location>
        <begin position="26"/>
        <end position="52"/>
    </location>
</feature>
<dbReference type="GO" id="GO:0030598">
    <property type="term" value="F:rRNA N-glycosylase activity"/>
    <property type="evidence" value="ECO:0007669"/>
    <property type="project" value="UniProtKB-EC"/>
</dbReference>
<dbReference type="Gramene" id="KXG26219">
    <property type="protein sequence ID" value="KXG26219"/>
    <property type="gene ID" value="SORBI_3006G067100"/>
</dbReference>
<keyword evidence="1" id="KW-0652">Protein synthesis inhibitor</keyword>
<dbReference type="InterPro" id="IPR001574">
    <property type="entry name" value="Ribosome_inactivat_prot"/>
</dbReference>
<keyword evidence="1" id="KW-0611">Plant defense</keyword>
<dbReference type="EMBL" id="CM000765">
    <property type="protein sequence ID" value="KXG26219.1"/>
    <property type="molecule type" value="Genomic_DNA"/>
</dbReference>
<organism evidence="3 4">
    <name type="scientific">Sorghum bicolor</name>
    <name type="common">Sorghum</name>
    <name type="synonym">Sorghum vulgare</name>
    <dbReference type="NCBI Taxonomy" id="4558"/>
    <lineage>
        <taxon>Eukaryota</taxon>
        <taxon>Viridiplantae</taxon>
        <taxon>Streptophyta</taxon>
        <taxon>Embryophyta</taxon>
        <taxon>Tracheophyta</taxon>
        <taxon>Spermatophyta</taxon>
        <taxon>Magnoliopsida</taxon>
        <taxon>Liliopsida</taxon>
        <taxon>Poales</taxon>
        <taxon>Poaceae</taxon>
        <taxon>PACMAD clade</taxon>
        <taxon>Panicoideae</taxon>
        <taxon>Andropogonodae</taxon>
        <taxon>Andropogoneae</taxon>
        <taxon>Sorghinae</taxon>
        <taxon>Sorghum</taxon>
    </lineage>
</organism>
<dbReference type="PANTHER" id="PTHR33453:SF46">
    <property type="entry name" value="RRNA N-GLYCOSYLASE"/>
    <property type="match status" value="1"/>
</dbReference>
<comment type="similarity">
    <text evidence="1">Belongs to the ribosome-inactivating protein family.</text>
</comment>
<comment type="catalytic activity">
    <reaction evidence="1">
        <text>Endohydrolysis of the N-glycosidic bond at one specific adenosine on the 28S rRNA.</text>
        <dbReference type="EC" id="3.2.2.22"/>
    </reaction>
</comment>
<feature type="region of interest" description="Disordered" evidence="2">
    <location>
        <begin position="72"/>
        <end position="97"/>
    </location>
</feature>
<dbReference type="PANTHER" id="PTHR33453">
    <property type="match status" value="1"/>
</dbReference>
<dbReference type="eggNOG" id="ENOG502R43C">
    <property type="taxonomic scope" value="Eukaryota"/>
</dbReference>
<proteinExistence type="inferred from homology"/>
<evidence type="ECO:0000313" key="4">
    <source>
        <dbReference type="Proteomes" id="UP000000768"/>
    </source>
</evidence>
<dbReference type="SUPFAM" id="SSF56371">
    <property type="entry name" value="Ribosome inactivating proteins (RIP)"/>
    <property type="match status" value="1"/>
</dbReference>
<keyword evidence="1" id="KW-0378">Hydrolase</keyword>
<dbReference type="GO" id="GO:0017148">
    <property type="term" value="P:negative regulation of translation"/>
    <property type="evidence" value="ECO:0007669"/>
    <property type="project" value="UniProtKB-KW"/>
</dbReference>
<evidence type="ECO:0000256" key="2">
    <source>
        <dbReference type="SAM" id="MobiDB-lite"/>
    </source>
</evidence>
<sequence length="448" mass="48897">MDPHLAAARGSLPITLEAGTESMAWGLGAWRSPSPPPRPSFSPSPSRPPSPPSWPRPCCAAVLWVGLRSSPRLAGGGGGEAERRREQPPLASAGENEGRCAACGAPVRGCGRGQGRRAAVARPFLSSCRPTRWSFHCPAGDRAQPRILSGGGGEQAMSTYQFLLAAATFAQPPPPPPPGGAPIYHIYFDIRSKTFDELRLEILAVLLTFSSTLPYNPPQVGQIYVLGPQRLNFLDEPPACIHVIVGEEKEDKVTLAMAIDDLYIMGFSNGTEHWYKFGGGFKGLPGAVVLPIQYNYRDLIDGGHKFLWKVPLGKKSATHATKELATYDPEITSKDQLKDGVVRFVVMMSEGMRLREIRETFSGNNWEKETFISTDQANSVVDWGTLSKLLIRWDLTRTRQGGAKWGGGEFTKHAEKVKRNSKVTGATQAENKLDVLLRPKETILELVS</sequence>
<dbReference type="InterPro" id="IPR036041">
    <property type="entry name" value="Ribosome-inact_prot_sf"/>
</dbReference>
<protein>
    <submittedName>
        <fullName evidence="3">Uncharacterized protein</fullName>
    </submittedName>
</protein>
<reference evidence="3 4" key="1">
    <citation type="journal article" date="2009" name="Nature">
        <title>The Sorghum bicolor genome and the diversification of grasses.</title>
        <authorList>
            <person name="Paterson A.H."/>
            <person name="Bowers J.E."/>
            <person name="Bruggmann R."/>
            <person name="Dubchak I."/>
            <person name="Grimwood J."/>
            <person name="Gundlach H."/>
            <person name="Haberer G."/>
            <person name="Hellsten U."/>
            <person name="Mitros T."/>
            <person name="Poliakov A."/>
            <person name="Schmutz J."/>
            <person name="Spannagl M."/>
            <person name="Tang H."/>
            <person name="Wang X."/>
            <person name="Wicker T."/>
            <person name="Bharti A.K."/>
            <person name="Chapman J."/>
            <person name="Feltus F.A."/>
            <person name="Gowik U."/>
            <person name="Grigoriev I.V."/>
            <person name="Lyons E."/>
            <person name="Maher C.A."/>
            <person name="Martis M."/>
            <person name="Narechania A."/>
            <person name="Otillar R.P."/>
            <person name="Penning B.W."/>
            <person name="Salamov A.A."/>
            <person name="Wang Y."/>
            <person name="Zhang L."/>
            <person name="Carpita N.C."/>
            <person name="Freeling M."/>
            <person name="Gingle A.R."/>
            <person name="Hash C.T."/>
            <person name="Keller B."/>
            <person name="Klein P."/>
            <person name="Kresovich S."/>
            <person name="McCann M.C."/>
            <person name="Ming R."/>
            <person name="Peterson D.G."/>
            <person name="Mehboob-ur-Rahman"/>
            <person name="Ware D."/>
            <person name="Westhoff P."/>
            <person name="Mayer K.F."/>
            <person name="Messing J."/>
            <person name="Rokhsar D.S."/>
        </authorList>
    </citation>
    <scope>NUCLEOTIDE SEQUENCE [LARGE SCALE GENOMIC DNA]</scope>
    <source>
        <strain evidence="4">cv. BTx623</strain>
    </source>
</reference>
<reference evidence="4" key="2">
    <citation type="journal article" date="2018" name="Plant J.">
        <title>The Sorghum bicolor reference genome: improved assembly, gene annotations, a transcriptome atlas, and signatures of genome organization.</title>
        <authorList>
            <person name="McCormick R.F."/>
            <person name="Truong S.K."/>
            <person name="Sreedasyam A."/>
            <person name="Jenkins J."/>
            <person name="Shu S."/>
            <person name="Sims D."/>
            <person name="Kennedy M."/>
            <person name="Amirebrahimi M."/>
            <person name="Weers B.D."/>
            <person name="McKinley B."/>
            <person name="Mattison A."/>
            <person name="Morishige D.T."/>
            <person name="Grimwood J."/>
            <person name="Schmutz J."/>
            <person name="Mullet J.E."/>
        </authorList>
    </citation>
    <scope>NUCLEOTIDE SEQUENCE [LARGE SCALE GENOMIC DNA]</scope>
    <source>
        <strain evidence="4">cv. BTx623</strain>
    </source>
</reference>
<feature type="compositionally biased region" description="Pro residues" evidence="2">
    <location>
        <begin position="33"/>
        <end position="52"/>
    </location>
</feature>
<dbReference type="Gene3D" id="3.40.420.10">
    <property type="entry name" value="Ricin (A subunit), domain 1"/>
    <property type="match status" value="1"/>
</dbReference>
<keyword evidence="1" id="KW-0800">Toxin</keyword>
<dbReference type="Proteomes" id="UP000000768">
    <property type="component" value="Chromosome 6"/>
</dbReference>
<dbReference type="OMA" id="ENEGRCA"/>
<dbReference type="AlphaFoldDB" id="A0A1B6PKM4"/>
<keyword evidence="4" id="KW-1185">Reference proteome</keyword>
<accession>A0A1B6PKM4</accession>
<dbReference type="InterPro" id="IPR016138">
    <property type="entry name" value="Ribosome_inactivat_prot_sub1"/>
</dbReference>
<dbReference type="Pfam" id="PF00161">
    <property type="entry name" value="RIP"/>
    <property type="match status" value="1"/>
</dbReference>
<dbReference type="InParanoid" id="A0A1B6PKM4"/>
<evidence type="ECO:0000313" key="3">
    <source>
        <dbReference type="EMBL" id="KXG26219.1"/>
    </source>
</evidence>
<dbReference type="GO" id="GO:0090729">
    <property type="term" value="F:toxin activity"/>
    <property type="evidence" value="ECO:0007669"/>
    <property type="project" value="UniProtKB-KW"/>
</dbReference>
<name>A0A1B6PKM4_SORBI</name>